<evidence type="ECO:0000313" key="2">
    <source>
        <dbReference type="EMBL" id="AJW80498.1"/>
    </source>
</evidence>
<dbReference type="HOGENOM" id="CLU_1420097_0_0_11"/>
<dbReference type="AlphaFoldDB" id="A0A0D5CLJ1"/>
<name>A0A0D5CLJ1_9MICO</name>
<organism evidence="2 3">
    <name type="scientific">Clavibacter michiganensis subsp. insidiosus</name>
    <dbReference type="NCBI Taxonomy" id="33014"/>
    <lineage>
        <taxon>Bacteria</taxon>
        <taxon>Bacillati</taxon>
        <taxon>Actinomycetota</taxon>
        <taxon>Actinomycetes</taxon>
        <taxon>Micrococcales</taxon>
        <taxon>Microbacteriaceae</taxon>
        <taxon>Clavibacter</taxon>
    </lineage>
</organism>
<reference evidence="2 3" key="1">
    <citation type="journal article" date="2015" name="Genome Announc.">
        <title>Complete Genome Sequence of Clavibacter michiganensis subsp. insidiosus R1-1 Using PacBio Single-Molecule Real-Time Technology.</title>
        <authorList>
            <person name="Lu Y."/>
            <person name="Samac D.A."/>
            <person name="Glazebrook J."/>
            <person name="Ishimaru C.A."/>
        </authorList>
    </citation>
    <scope>NUCLEOTIDE SEQUENCE [LARGE SCALE GENOMIC DNA]</scope>
    <source>
        <strain evidence="2 3">R1-1</strain>
    </source>
</reference>
<protein>
    <submittedName>
        <fullName evidence="2">Uncharacterized protein</fullName>
    </submittedName>
</protein>
<accession>A0A0D5CLJ1</accession>
<dbReference type="KEGG" id="cmh:VO01_09060"/>
<dbReference type="EMBL" id="CP011043">
    <property type="protein sequence ID" value="AJW80498.1"/>
    <property type="molecule type" value="Genomic_DNA"/>
</dbReference>
<sequence length="225" mass="25158">MFARAGADRTADRDGGIFTGMNPAPVPDRDRVLADLGDPFVQSFINAVDGARDDFAEFRAWQVGWFPGFTARFTADFLHERIWARLIREVDGMEGVTIRDREPVRELCSGTMYLLRIKRHHLDDRISAYPTEASRAFWGGTTLTLDGLESVSLALGYYWDAEMRSVGDAVLSYRDGTDSPVWAVRLRREAASSRGFTWEPVSPEMPELDLRSVLDDDTAADGTAS</sequence>
<proteinExistence type="predicted"/>
<evidence type="ECO:0000313" key="3">
    <source>
        <dbReference type="Proteomes" id="UP000032604"/>
    </source>
</evidence>
<gene>
    <name evidence="2" type="ORF">VO01_09060</name>
</gene>
<evidence type="ECO:0000256" key="1">
    <source>
        <dbReference type="SAM" id="MobiDB-lite"/>
    </source>
</evidence>
<dbReference type="Proteomes" id="UP000032604">
    <property type="component" value="Chromosome"/>
</dbReference>
<dbReference type="PATRIC" id="fig|33014.5.peg.1873"/>
<feature type="region of interest" description="Disordered" evidence="1">
    <location>
        <begin position="1"/>
        <end position="23"/>
    </location>
</feature>
<feature type="compositionally biased region" description="Basic and acidic residues" evidence="1">
    <location>
        <begin position="1"/>
        <end position="15"/>
    </location>
</feature>